<dbReference type="FunFam" id="3.30.70.100:FF:000005">
    <property type="entry name" value="Copper-exporting P-type ATPase A"/>
    <property type="match status" value="1"/>
</dbReference>
<keyword evidence="6" id="KW-1185">Reference proteome</keyword>
<dbReference type="GeneID" id="91557273"/>
<dbReference type="PATRIC" id="fig|431306.5.peg.2397"/>
<dbReference type="InterPro" id="IPR017969">
    <property type="entry name" value="Heavy-metal-associated_CS"/>
</dbReference>
<dbReference type="GO" id="GO:0046872">
    <property type="term" value="F:metal ion binding"/>
    <property type="evidence" value="ECO:0007669"/>
    <property type="project" value="UniProtKB-KW"/>
</dbReference>
<accession>A0A0U5F5K6</accession>
<dbReference type="PANTHER" id="PTHR46594:SF4">
    <property type="entry name" value="P-TYPE CATION-TRANSPORTING ATPASE"/>
    <property type="match status" value="1"/>
</dbReference>
<protein>
    <submittedName>
        <fullName evidence="4">Heavy metal-binding domain-containing protein</fullName>
    </submittedName>
</protein>
<dbReference type="InterPro" id="IPR001802">
    <property type="entry name" value="MerP/CopZ"/>
</dbReference>
<evidence type="ECO:0000313" key="6">
    <source>
        <dbReference type="Proteomes" id="UP000657200"/>
    </source>
</evidence>
<dbReference type="OrthoDB" id="9801832at2"/>
<evidence type="ECO:0000313" key="4">
    <source>
        <dbReference type="EMBL" id="NHO39003.1"/>
    </source>
</evidence>
<reference evidence="3" key="1">
    <citation type="submission" date="2014-09" db="EMBL/GenBank/DDBJ databases">
        <authorList>
            <person name="Magalhaes I.L.F."/>
            <person name="Oliveira U."/>
            <person name="Santos F.R."/>
            <person name="Vidigal T.H.D.A."/>
            <person name="Brescovit A.D."/>
            <person name="Santos A.J."/>
        </authorList>
    </citation>
    <scope>NUCLEOTIDE SEQUENCE</scope>
    <source>
        <strain evidence="3">LMG 23848T</strain>
    </source>
</reference>
<dbReference type="InterPro" id="IPR036163">
    <property type="entry name" value="HMA_dom_sf"/>
</dbReference>
<dbReference type="STRING" id="431306.AGA_2321"/>
<dbReference type="RefSeq" id="WP_025826709.1">
    <property type="nucleotide sequence ID" value="NZ_JBNZCO010000002.1"/>
</dbReference>
<evidence type="ECO:0000313" key="5">
    <source>
        <dbReference type="Proteomes" id="UP000068250"/>
    </source>
</evidence>
<sequence length="70" mass="7201">MSQTTASFMVEGMTCDGCVSSVKRALAAIDGVDGTDVNLANGEVKVTYDPARVGVSSLRDAIRGAGYEVS</sequence>
<evidence type="ECO:0000259" key="2">
    <source>
        <dbReference type="PROSITE" id="PS50846"/>
    </source>
</evidence>
<evidence type="ECO:0000256" key="1">
    <source>
        <dbReference type="ARBA" id="ARBA00022723"/>
    </source>
</evidence>
<dbReference type="Proteomes" id="UP000068250">
    <property type="component" value="Chromosome I"/>
</dbReference>
<dbReference type="PRINTS" id="PR00946">
    <property type="entry name" value="HGSCAVENGER"/>
</dbReference>
<dbReference type="EMBL" id="LN609302">
    <property type="protein sequence ID" value="CEF57012.1"/>
    <property type="molecule type" value="Genomic_DNA"/>
</dbReference>
<dbReference type="CDD" id="cd00371">
    <property type="entry name" value="HMA"/>
    <property type="match status" value="1"/>
</dbReference>
<proteinExistence type="predicted"/>
<dbReference type="PROSITE" id="PS50846">
    <property type="entry name" value="HMA_2"/>
    <property type="match status" value="1"/>
</dbReference>
<evidence type="ECO:0000313" key="3">
    <source>
        <dbReference type="EMBL" id="CEF57012.1"/>
    </source>
</evidence>
<reference evidence="5" key="2">
    <citation type="submission" date="2014-09" db="EMBL/GenBank/DDBJ databases">
        <authorList>
            <person name="Illeghems K.G."/>
        </authorList>
    </citation>
    <scope>NUCLEOTIDE SEQUENCE [LARGE SCALE GENOMIC DNA]</scope>
    <source>
        <strain evidence="5">LMG 23848T</strain>
    </source>
</reference>
<dbReference type="Proteomes" id="UP000657200">
    <property type="component" value="Unassembled WGS sequence"/>
</dbReference>
<reference evidence="4 6" key="3">
    <citation type="journal article" date="2020" name="Int. J. Syst. Evol. Microbiol.">
        <title>Novel acetic acid bacteria from cider fermentations: Acetobacter conturbans sp. nov. and Acetobacter fallax sp. nov.</title>
        <authorList>
            <person name="Sombolestani A.S."/>
            <person name="Cleenwerck I."/>
            <person name="Cnockaert M."/>
            <person name="Borremans W."/>
            <person name="Wieme A.D."/>
            <person name="De Vuyst L."/>
            <person name="Vandamme P."/>
        </authorList>
    </citation>
    <scope>NUCLEOTIDE SEQUENCE [LARGE SCALE GENOMIC DNA]</scope>
    <source>
        <strain evidence="4 6">LMG 23848</strain>
    </source>
</reference>
<dbReference type="PROSITE" id="PS01047">
    <property type="entry name" value="HMA_1"/>
    <property type="match status" value="1"/>
</dbReference>
<dbReference type="PANTHER" id="PTHR46594">
    <property type="entry name" value="P-TYPE CATION-TRANSPORTING ATPASE"/>
    <property type="match status" value="1"/>
</dbReference>
<dbReference type="InterPro" id="IPR006121">
    <property type="entry name" value="HMA_dom"/>
</dbReference>
<dbReference type="Gene3D" id="3.30.70.100">
    <property type="match status" value="1"/>
</dbReference>
<dbReference type="AlphaFoldDB" id="A0A0U5F5K6"/>
<keyword evidence="1" id="KW-0479">Metal-binding</keyword>
<organism evidence="3 5">
    <name type="scientific">Acetobacter ghanensis</name>
    <dbReference type="NCBI Taxonomy" id="431306"/>
    <lineage>
        <taxon>Bacteria</taxon>
        <taxon>Pseudomonadati</taxon>
        <taxon>Pseudomonadota</taxon>
        <taxon>Alphaproteobacteria</taxon>
        <taxon>Acetobacterales</taxon>
        <taxon>Acetobacteraceae</taxon>
        <taxon>Acetobacter</taxon>
    </lineage>
</organism>
<dbReference type="Pfam" id="PF00403">
    <property type="entry name" value="HMA"/>
    <property type="match status" value="1"/>
</dbReference>
<dbReference type="SUPFAM" id="SSF55008">
    <property type="entry name" value="HMA, heavy metal-associated domain"/>
    <property type="match status" value="1"/>
</dbReference>
<gene>
    <name evidence="3" type="ORF">AGA_2321</name>
    <name evidence="4" type="ORF">GOB80_04745</name>
</gene>
<name>A0A0U5F5K6_9PROT</name>
<feature type="domain" description="HMA" evidence="2">
    <location>
        <begin position="4"/>
        <end position="70"/>
    </location>
</feature>
<dbReference type="EMBL" id="WOTE01000002">
    <property type="protein sequence ID" value="NHO39003.1"/>
    <property type="molecule type" value="Genomic_DNA"/>
</dbReference>